<proteinExistence type="predicted"/>
<name>A0A016UUD6_9BILA</name>
<dbReference type="AlphaFoldDB" id="A0A016UUD6"/>
<organism evidence="1 2">
    <name type="scientific">Ancylostoma ceylanicum</name>
    <dbReference type="NCBI Taxonomy" id="53326"/>
    <lineage>
        <taxon>Eukaryota</taxon>
        <taxon>Metazoa</taxon>
        <taxon>Ecdysozoa</taxon>
        <taxon>Nematoda</taxon>
        <taxon>Chromadorea</taxon>
        <taxon>Rhabditida</taxon>
        <taxon>Rhabditina</taxon>
        <taxon>Rhabditomorpha</taxon>
        <taxon>Strongyloidea</taxon>
        <taxon>Ancylostomatidae</taxon>
        <taxon>Ancylostomatinae</taxon>
        <taxon>Ancylostoma</taxon>
    </lineage>
</organism>
<sequence>MMMIWIHRYAKDKSERQTALSGFRDGTSLLRWMPRGVRVRQCLPVLRQYCRYGVLCSPVRHCGTHRLPIAAVLCGLRTTHVSSTM</sequence>
<reference evidence="2" key="1">
    <citation type="journal article" date="2015" name="Nat. Genet.">
        <title>The genome and transcriptome of the zoonotic hookworm Ancylostoma ceylanicum identify infection-specific gene families.</title>
        <authorList>
            <person name="Schwarz E.M."/>
            <person name="Hu Y."/>
            <person name="Antoshechkin I."/>
            <person name="Miller M.M."/>
            <person name="Sternberg P.W."/>
            <person name="Aroian R.V."/>
        </authorList>
    </citation>
    <scope>NUCLEOTIDE SEQUENCE</scope>
    <source>
        <strain evidence="2">HY135</strain>
    </source>
</reference>
<comment type="caution">
    <text evidence="1">The sequence shown here is derived from an EMBL/GenBank/DDBJ whole genome shotgun (WGS) entry which is preliminary data.</text>
</comment>
<keyword evidence="2" id="KW-1185">Reference proteome</keyword>
<dbReference type="Proteomes" id="UP000024635">
    <property type="component" value="Unassembled WGS sequence"/>
</dbReference>
<gene>
    <name evidence="1" type="primary">Acey_s0028.g1657</name>
    <name evidence="1" type="ORF">Y032_0028g1657</name>
</gene>
<accession>A0A016UUD6</accession>
<evidence type="ECO:0000313" key="1">
    <source>
        <dbReference type="EMBL" id="EYC18053.1"/>
    </source>
</evidence>
<dbReference type="EMBL" id="JARK01001364">
    <property type="protein sequence ID" value="EYC18053.1"/>
    <property type="molecule type" value="Genomic_DNA"/>
</dbReference>
<protein>
    <submittedName>
        <fullName evidence="1">Uncharacterized protein</fullName>
    </submittedName>
</protein>
<evidence type="ECO:0000313" key="2">
    <source>
        <dbReference type="Proteomes" id="UP000024635"/>
    </source>
</evidence>